<evidence type="ECO:0000313" key="5">
    <source>
        <dbReference type="Proteomes" id="UP001157418"/>
    </source>
</evidence>
<dbReference type="PANTHER" id="PTHR43977">
    <property type="entry name" value="STRUCTURAL MAINTENANCE OF CHROMOSOMES PROTEIN 3"/>
    <property type="match status" value="1"/>
</dbReference>
<sequence length="580" mass="66076">MYIKQISILGFANHKGVVFRDLSRKANYIGTMINMLRGNVEEFESHKENFMQITINHIEVEKQVKATESLLAAKQNIVETIRASLRDNEVYVKQTVETYTRHFYDKTLKQKQQDVDNQELESVKAQDQAIEMYVNGEVSELEKELEELEHLLQEEENCRAEITKLEKDTREATDSLYDGTPKGIREGVEGVERICKESNISGLIGPIYKLIDCEEKYFTAVEVIAGKSLFHVAVDNTETAKTIAKHLNEAKAGRVTLRLLDQARTTCNVDDREREASHMTPLLKLLKCSPLHEKALSPIFGNAMYLEDLREITMHGYDYVTPKGFQFSKGIMRGGFYDQNRLKLKFAKIIRENGNLCSEKGECLKDINNRIVQVLERERDKLVGYLETYKKEIAELRKSIDSERYTGKEEEELKGRLINSKKRRKIFNTPENLIADSKKQIEDLERYATVTRAMLSEVDKEKDLCMQKISTTVNNCFGDVISKLVPGSSGRLTMIKEEDRGPADNTEAGPTNCIGVKMEVSFPGQGETQSTVEKTIAGVALILAILQCDPPPFYLFNGIIAKLEDTKYRHAVTRILFIVI</sequence>
<dbReference type="Proteomes" id="UP001157418">
    <property type="component" value="Unassembled WGS sequence"/>
</dbReference>
<dbReference type="InterPro" id="IPR010935">
    <property type="entry name" value="SMC_hinge"/>
</dbReference>
<evidence type="ECO:0000256" key="2">
    <source>
        <dbReference type="SAM" id="Coils"/>
    </source>
</evidence>
<dbReference type="EMBL" id="CAKMRJ010002555">
    <property type="protein sequence ID" value="CAH1429196.1"/>
    <property type="molecule type" value="Genomic_DNA"/>
</dbReference>
<dbReference type="Gene3D" id="3.40.50.300">
    <property type="entry name" value="P-loop containing nucleotide triphosphate hydrolases"/>
    <property type="match status" value="1"/>
</dbReference>
<gene>
    <name evidence="4" type="ORF">LVIROSA_LOCUS16069</name>
</gene>
<feature type="coiled-coil region" evidence="2">
    <location>
        <begin position="108"/>
        <end position="168"/>
    </location>
</feature>
<dbReference type="SUPFAM" id="SSF75553">
    <property type="entry name" value="Smc hinge domain"/>
    <property type="match status" value="1"/>
</dbReference>
<dbReference type="SMART" id="SM00968">
    <property type="entry name" value="SMC_hinge"/>
    <property type="match status" value="1"/>
</dbReference>
<feature type="coiled-coil region" evidence="2">
    <location>
        <begin position="372"/>
        <end position="406"/>
    </location>
</feature>
<dbReference type="GO" id="GO:0051276">
    <property type="term" value="P:chromosome organization"/>
    <property type="evidence" value="ECO:0007669"/>
    <property type="project" value="InterPro"/>
</dbReference>
<name>A0AAU9MUK3_9ASTR</name>
<dbReference type="GO" id="GO:0005524">
    <property type="term" value="F:ATP binding"/>
    <property type="evidence" value="ECO:0007669"/>
    <property type="project" value="InterPro"/>
</dbReference>
<protein>
    <recommendedName>
        <fullName evidence="3">SMC hinge domain-containing protein</fullName>
    </recommendedName>
</protein>
<dbReference type="InterPro" id="IPR027417">
    <property type="entry name" value="P-loop_NTPase"/>
</dbReference>
<keyword evidence="5" id="KW-1185">Reference proteome</keyword>
<dbReference type="GO" id="GO:0005694">
    <property type="term" value="C:chromosome"/>
    <property type="evidence" value="ECO:0007669"/>
    <property type="project" value="InterPro"/>
</dbReference>
<proteinExistence type="predicted"/>
<dbReference type="InterPro" id="IPR036277">
    <property type="entry name" value="SMC_hinge_sf"/>
</dbReference>
<keyword evidence="1 2" id="KW-0175">Coiled coil</keyword>
<evidence type="ECO:0000259" key="3">
    <source>
        <dbReference type="SMART" id="SM00968"/>
    </source>
</evidence>
<dbReference type="Pfam" id="PF06470">
    <property type="entry name" value="SMC_hinge"/>
    <property type="match status" value="1"/>
</dbReference>
<evidence type="ECO:0000313" key="4">
    <source>
        <dbReference type="EMBL" id="CAH1429196.1"/>
    </source>
</evidence>
<organism evidence="4 5">
    <name type="scientific">Lactuca virosa</name>
    <dbReference type="NCBI Taxonomy" id="75947"/>
    <lineage>
        <taxon>Eukaryota</taxon>
        <taxon>Viridiplantae</taxon>
        <taxon>Streptophyta</taxon>
        <taxon>Embryophyta</taxon>
        <taxon>Tracheophyta</taxon>
        <taxon>Spermatophyta</taxon>
        <taxon>Magnoliopsida</taxon>
        <taxon>eudicotyledons</taxon>
        <taxon>Gunneridae</taxon>
        <taxon>Pentapetalae</taxon>
        <taxon>asterids</taxon>
        <taxon>campanulids</taxon>
        <taxon>Asterales</taxon>
        <taxon>Asteraceae</taxon>
        <taxon>Cichorioideae</taxon>
        <taxon>Cichorieae</taxon>
        <taxon>Lactucinae</taxon>
        <taxon>Lactuca</taxon>
    </lineage>
</organism>
<evidence type="ECO:0000256" key="1">
    <source>
        <dbReference type="ARBA" id="ARBA00023054"/>
    </source>
</evidence>
<accession>A0AAU9MUK3</accession>
<dbReference type="SUPFAM" id="SSF52540">
    <property type="entry name" value="P-loop containing nucleoside triphosphate hydrolases"/>
    <property type="match status" value="1"/>
</dbReference>
<reference evidence="4 5" key="1">
    <citation type="submission" date="2022-01" db="EMBL/GenBank/DDBJ databases">
        <authorList>
            <person name="Xiong W."/>
            <person name="Schranz E."/>
        </authorList>
    </citation>
    <scope>NUCLEOTIDE SEQUENCE [LARGE SCALE GENOMIC DNA]</scope>
</reference>
<feature type="domain" description="SMC hinge" evidence="3">
    <location>
        <begin position="201"/>
        <end position="313"/>
    </location>
</feature>
<dbReference type="AlphaFoldDB" id="A0AAU9MUK3"/>
<dbReference type="Gene3D" id="1.20.1060.20">
    <property type="match status" value="1"/>
</dbReference>
<comment type="caution">
    <text evidence="4">The sequence shown here is derived from an EMBL/GenBank/DDBJ whole genome shotgun (WGS) entry which is preliminary data.</text>
</comment>